<evidence type="ECO:0000256" key="1">
    <source>
        <dbReference type="SAM" id="MobiDB-lite"/>
    </source>
</evidence>
<feature type="signal peptide" evidence="2">
    <location>
        <begin position="1"/>
        <end position="28"/>
    </location>
</feature>
<feature type="region of interest" description="Disordered" evidence="1">
    <location>
        <begin position="56"/>
        <end position="85"/>
    </location>
</feature>
<proteinExistence type="predicted"/>
<gene>
    <name evidence="3" type="ORF">O181_022032</name>
</gene>
<feature type="chain" id="PRO_5040361341" evidence="2">
    <location>
        <begin position="29"/>
        <end position="787"/>
    </location>
</feature>
<accession>A0A9Q3CEQ2</accession>
<organism evidence="3 4">
    <name type="scientific">Austropuccinia psidii MF-1</name>
    <dbReference type="NCBI Taxonomy" id="1389203"/>
    <lineage>
        <taxon>Eukaryota</taxon>
        <taxon>Fungi</taxon>
        <taxon>Dikarya</taxon>
        <taxon>Basidiomycota</taxon>
        <taxon>Pucciniomycotina</taxon>
        <taxon>Pucciniomycetes</taxon>
        <taxon>Pucciniales</taxon>
        <taxon>Sphaerophragmiaceae</taxon>
        <taxon>Austropuccinia</taxon>
    </lineage>
</organism>
<sequence length="787" mass="90056">MKSFAGSPISSPLVAIVVNLLLANLSLSVIRMADPGQPSQLSCHTFKTLESNINPYSNGYQKPSESPEFLGGEPLASSTKQSDRSFRIDNQHKMHDAEKYGTQVEDDDSLYHGAQPLLSFSTPETPRFQPAKPKGTFSSIKTRFQKSFLWQGIKYFFYKVFKFFWGDGFDTGKVESSRLDLGPNEEAERRAIINKFIGAAIPESEKLVWFENLKDSFERLPAITAWGKFRINGAPTVRLVKNLVKALLKEHMSLDQRQAIMSALNHITIYNPKAKKDLYQVADDQPFVFEALALTIKDIRLNGLTEVNSNHSFEEEWFSASPTAEERYHRIILIDEKPKALSSDIQDLAERLKFCRNLHLRFDEDPSKGSEIKHIMADAIQKVRTLNTPKELEYLYKLIRHMGSVNEDVFKIFEKELSDDSFRIPIVKAQIGLLKDHMHALLPGNTFERKILLDRHLGPLLEQTFIRLEIPLKTMSTEIIELTENIFSCDVFPIASSAMEVENKKNPLIFANEIFKLMEFNERNFNSSADEKKLSLKLLDYMVRWHPLVKEKTGQNLRNNPSFLTGFATLLASFHPEEMLVQKPDSSLEDQLLSDSKLAERVAREPLIPRNNEKSAWHFPRVSERLDKLPLGWYTDLLLRDPESIAEGLLSYIGSRSLAAQTTLVEKAIKMLQHMTHYQPKLKQSALVEITKPSNIQLRRQLRSYCQQKKWASGRSFTGEFVHWLNEIPIMQHLEDDVGQHSRLQASLFSLAEQSEVLIGTLLRNSVEFLQKLVAMSKLQHLLVGIE</sequence>
<evidence type="ECO:0000313" key="3">
    <source>
        <dbReference type="EMBL" id="MBW0482317.1"/>
    </source>
</evidence>
<dbReference type="EMBL" id="AVOT02006737">
    <property type="protein sequence ID" value="MBW0482317.1"/>
    <property type="molecule type" value="Genomic_DNA"/>
</dbReference>
<keyword evidence="2" id="KW-0732">Signal</keyword>
<dbReference type="Proteomes" id="UP000765509">
    <property type="component" value="Unassembled WGS sequence"/>
</dbReference>
<protein>
    <submittedName>
        <fullName evidence="3">Uncharacterized protein</fullName>
    </submittedName>
</protein>
<reference evidence="3" key="1">
    <citation type="submission" date="2021-03" db="EMBL/GenBank/DDBJ databases">
        <title>Draft genome sequence of rust myrtle Austropuccinia psidii MF-1, a brazilian biotype.</title>
        <authorList>
            <person name="Quecine M.C."/>
            <person name="Pachon D.M.R."/>
            <person name="Bonatelli M.L."/>
            <person name="Correr F.H."/>
            <person name="Franceschini L.M."/>
            <person name="Leite T.F."/>
            <person name="Margarido G.R.A."/>
            <person name="Almeida C.A."/>
            <person name="Ferrarezi J.A."/>
            <person name="Labate C.A."/>
        </authorList>
    </citation>
    <scope>NUCLEOTIDE SEQUENCE</scope>
    <source>
        <strain evidence="3">MF-1</strain>
    </source>
</reference>
<name>A0A9Q3CEQ2_9BASI</name>
<dbReference type="AlphaFoldDB" id="A0A9Q3CEQ2"/>
<evidence type="ECO:0000256" key="2">
    <source>
        <dbReference type="SAM" id="SignalP"/>
    </source>
</evidence>
<keyword evidence="4" id="KW-1185">Reference proteome</keyword>
<comment type="caution">
    <text evidence="3">The sequence shown here is derived from an EMBL/GenBank/DDBJ whole genome shotgun (WGS) entry which is preliminary data.</text>
</comment>
<evidence type="ECO:0000313" key="4">
    <source>
        <dbReference type="Proteomes" id="UP000765509"/>
    </source>
</evidence>